<accession>A0ABR4PF90</accession>
<organism evidence="5 6">
    <name type="scientific">Phlyctema vagabunda</name>
    <dbReference type="NCBI Taxonomy" id="108571"/>
    <lineage>
        <taxon>Eukaryota</taxon>
        <taxon>Fungi</taxon>
        <taxon>Dikarya</taxon>
        <taxon>Ascomycota</taxon>
        <taxon>Pezizomycotina</taxon>
        <taxon>Leotiomycetes</taxon>
        <taxon>Helotiales</taxon>
        <taxon>Dermateaceae</taxon>
        <taxon>Phlyctema</taxon>
    </lineage>
</organism>
<evidence type="ECO:0000313" key="6">
    <source>
        <dbReference type="Proteomes" id="UP001629113"/>
    </source>
</evidence>
<dbReference type="InterPro" id="IPR002018">
    <property type="entry name" value="CarbesteraseB"/>
</dbReference>
<protein>
    <recommendedName>
        <fullName evidence="3">Carboxylic ester hydrolase</fullName>
        <ecNumber evidence="3">3.1.1.-</ecNumber>
    </recommendedName>
</protein>
<evidence type="ECO:0000256" key="3">
    <source>
        <dbReference type="RuleBase" id="RU361235"/>
    </source>
</evidence>
<sequence length="558" mass="60898">MRILIFVVPLGASLVAAAPSMLPVVDLGYALHQGTINITGGYYNFSNIRYGEGPMGELRWAKPLPPQSINRTVNTGQESRTCIQTHPVWLSTAYQYVIDTPLDKITPSIFDLNSVSAHDTSQSEDCLFLDVMVPSEIYDSADQVSASCASKGAPVLVWIDGGGFSGGYKHEVNPAGLIARSKLYGDGFVFVAMNYRLGLYGFLGGPTLREHGDANAGLLDQRLALEWIQENIHIFGGDPKRVTVMGESAGGGSVLHQITAYGGLKGPLPFQQVILQSPGFQPNPGSYQQERIFQDVLTNASVLSNTSITSLDDLRELDAKTLALVNDAIVGRSRYGLYTFGPTVDGEFVPALPGAVLAREGFNVSLGMMIGRNDQEGVLFTDPYISNESDFVANVESFFPSARPDVIDYIVNDLYPDDLRASNGYTTEVLRAAAASAESCFTCHTRYLNKKFGNNSYAYSYDVPPAIHAQDVAYTFYNGDTLTWDFRPVVAEVAYALQDYVVNFVMRGSPNHARSPWFPMYGGNSSLLSINTTTLGEVRVDPLSAGEKCAWWQKALYF</sequence>
<dbReference type="EC" id="3.1.1.-" evidence="3"/>
<evidence type="ECO:0000259" key="4">
    <source>
        <dbReference type="Pfam" id="PF00135"/>
    </source>
</evidence>
<keyword evidence="2 3" id="KW-0378">Hydrolase</keyword>
<dbReference type="PANTHER" id="PTHR11559">
    <property type="entry name" value="CARBOXYLESTERASE"/>
    <property type="match status" value="1"/>
</dbReference>
<name>A0ABR4PF90_9HELO</name>
<feature type="signal peptide" evidence="3">
    <location>
        <begin position="1"/>
        <end position="17"/>
    </location>
</feature>
<dbReference type="Gene3D" id="3.40.50.1820">
    <property type="entry name" value="alpha/beta hydrolase"/>
    <property type="match status" value="1"/>
</dbReference>
<gene>
    <name evidence="5" type="ORF">PVAG01_06151</name>
</gene>
<dbReference type="Proteomes" id="UP001629113">
    <property type="component" value="Unassembled WGS sequence"/>
</dbReference>
<keyword evidence="6" id="KW-1185">Reference proteome</keyword>
<feature type="chain" id="PRO_5044968852" description="Carboxylic ester hydrolase" evidence="3">
    <location>
        <begin position="18"/>
        <end position="558"/>
    </location>
</feature>
<dbReference type="InterPro" id="IPR050309">
    <property type="entry name" value="Type-B_Carboxylest/Lipase"/>
</dbReference>
<reference evidence="5 6" key="1">
    <citation type="submission" date="2024-06" db="EMBL/GenBank/DDBJ databases">
        <title>Complete genome of Phlyctema vagabunda strain 19-DSS-EL-015.</title>
        <authorList>
            <person name="Fiorenzani C."/>
        </authorList>
    </citation>
    <scope>NUCLEOTIDE SEQUENCE [LARGE SCALE GENOMIC DNA]</scope>
    <source>
        <strain evidence="5 6">19-DSS-EL-015</strain>
    </source>
</reference>
<evidence type="ECO:0000256" key="2">
    <source>
        <dbReference type="ARBA" id="ARBA00022801"/>
    </source>
</evidence>
<comment type="similarity">
    <text evidence="1 3">Belongs to the type-B carboxylesterase/lipase family.</text>
</comment>
<comment type="caution">
    <text evidence="5">The sequence shown here is derived from an EMBL/GenBank/DDBJ whole genome shotgun (WGS) entry which is preliminary data.</text>
</comment>
<dbReference type="EMBL" id="JBFCZG010000005">
    <property type="protein sequence ID" value="KAL3421995.1"/>
    <property type="molecule type" value="Genomic_DNA"/>
</dbReference>
<keyword evidence="3" id="KW-0732">Signal</keyword>
<dbReference type="SUPFAM" id="SSF53474">
    <property type="entry name" value="alpha/beta-Hydrolases"/>
    <property type="match status" value="1"/>
</dbReference>
<dbReference type="Pfam" id="PF00135">
    <property type="entry name" value="COesterase"/>
    <property type="match status" value="1"/>
</dbReference>
<evidence type="ECO:0000313" key="5">
    <source>
        <dbReference type="EMBL" id="KAL3421995.1"/>
    </source>
</evidence>
<proteinExistence type="inferred from homology"/>
<feature type="domain" description="Carboxylesterase type B" evidence="4">
    <location>
        <begin position="38"/>
        <end position="535"/>
    </location>
</feature>
<dbReference type="InterPro" id="IPR019826">
    <property type="entry name" value="Carboxylesterase_B_AS"/>
</dbReference>
<evidence type="ECO:0000256" key="1">
    <source>
        <dbReference type="ARBA" id="ARBA00005964"/>
    </source>
</evidence>
<dbReference type="InterPro" id="IPR029058">
    <property type="entry name" value="AB_hydrolase_fold"/>
</dbReference>
<dbReference type="PROSITE" id="PS00122">
    <property type="entry name" value="CARBOXYLESTERASE_B_1"/>
    <property type="match status" value="1"/>
</dbReference>